<dbReference type="EMBL" id="AP019307">
    <property type="protein sequence ID" value="BBH17692.1"/>
    <property type="molecule type" value="Genomic_DNA"/>
</dbReference>
<evidence type="ECO:0000313" key="3">
    <source>
        <dbReference type="Proteomes" id="UP000271573"/>
    </source>
</evidence>
<keyword evidence="3" id="KW-1185">Reference proteome</keyword>
<evidence type="ECO:0000313" key="2">
    <source>
        <dbReference type="EMBL" id="BBH17692.1"/>
    </source>
</evidence>
<organism evidence="2 3">
    <name type="scientific">Nocardioides baekrokdamisoli</name>
    <dbReference type="NCBI Taxonomy" id="1804624"/>
    <lineage>
        <taxon>Bacteria</taxon>
        <taxon>Bacillati</taxon>
        <taxon>Actinomycetota</taxon>
        <taxon>Actinomycetes</taxon>
        <taxon>Propionibacteriales</taxon>
        <taxon>Nocardioidaceae</taxon>
        <taxon>Nocardioides</taxon>
    </lineage>
</organism>
<feature type="transmembrane region" description="Helical" evidence="1">
    <location>
        <begin position="85"/>
        <end position="109"/>
    </location>
</feature>
<accession>A0A3G9IHM0</accession>
<dbReference type="Proteomes" id="UP000271573">
    <property type="component" value="Chromosome"/>
</dbReference>
<protein>
    <recommendedName>
        <fullName evidence="4">Transporter</fullName>
    </recommendedName>
</protein>
<sequence length="135" mass="14148">MATETTTPTAAEPTIGQLVASASRDISTLVSKEIELAKSELKVSAIKGGLGAALLIVAGFILLLSLIILSITIAFFINWEGHGLSLMWSFLIVFGGYVVIAGLLGFIGVKKLMKVRGPQKAIAQAQQIPGALKRG</sequence>
<reference evidence="2 3" key="1">
    <citation type="submission" date="2018-11" db="EMBL/GenBank/DDBJ databases">
        <title>Complete genome sequence of Nocardioides baekrokdamisoli strain KCTC 39748.</title>
        <authorList>
            <person name="Kang S.W."/>
            <person name="Lee K.C."/>
            <person name="Kim K.K."/>
            <person name="Kim J.S."/>
            <person name="Kim D.S."/>
            <person name="Ko S.H."/>
            <person name="Yang S.H."/>
            <person name="Shin Y.K."/>
            <person name="Lee J.S."/>
        </authorList>
    </citation>
    <scope>NUCLEOTIDE SEQUENCE [LARGE SCALE GENOMIC DNA]</scope>
    <source>
        <strain evidence="2 3">KCTC 39748</strain>
    </source>
</reference>
<dbReference type="OrthoDB" id="3826923at2"/>
<proteinExistence type="predicted"/>
<dbReference type="InterPro" id="IPR009937">
    <property type="entry name" value="Phage_holin_3_6"/>
</dbReference>
<dbReference type="RefSeq" id="WP_125569038.1">
    <property type="nucleotide sequence ID" value="NZ_AP019307.1"/>
</dbReference>
<dbReference type="AlphaFoldDB" id="A0A3G9IHM0"/>
<dbReference type="KEGG" id="nbe:Back2_19790"/>
<name>A0A3G9IHM0_9ACTN</name>
<keyword evidence="1" id="KW-1133">Transmembrane helix</keyword>
<evidence type="ECO:0000256" key="1">
    <source>
        <dbReference type="SAM" id="Phobius"/>
    </source>
</evidence>
<feature type="transmembrane region" description="Helical" evidence="1">
    <location>
        <begin position="52"/>
        <end position="79"/>
    </location>
</feature>
<keyword evidence="1" id="KW-0812">Transmembrane</keyword>
<keyword evidence="1" id="KW-0472">Membrane</keyword>
<dbReference type="Pfam" id="PF07332">
    <property type="entry name" value="Phage_holin_3_6"/>
    <property type="match status" value="1"/>
</dbReference>
<evidence type="ECO:0008006" key="4">
    <source>
        <dbReference type="Google" id="ProtNLM"/>
    </source>
</evidence>
<gene>
    <name evidence="2" type="ORF">Back2_19790</name>
</gene>